<proteinExistence type="inferred from homology"/>
<feature type="compositionally biased region" description="Low complexity" evidence="2">
    <location>
        <begin position="68"/>
        <end position="89"/>
    </location>
</feature>
<organism evidence="5 6">
    <name type="scientific">Fragilariopsis cylindrus CCMP1102</name>
    <dbReference type="NCBI Taxonomy" id="635003"/>
    <lineage>
        <taxon>Eukaryota</taxon>
        <taxon>Sar</taxon>
        <taxon>Stramenopiles</taxon>
        <taxon>Ochrophyta</taxon>
        <taxon>Bacillariophyta</taxon>
        <taxon>Bacillariophyceae</taxon>
        <taxon>Bacillariophycidae</taxon>
        <taxon>Bacillariales</taxon>
        <taxon>Bacillariaceae</taxon>
        <taxon>Fragilariopsis</taxon>
    </lineage>
</organism>
<dbReference type="KEGG" id="fcy:FRACYDRAFT_195087"/>
<dbReference type="InterPro" id="IPR012617">
    <property type="entry name" value="AATF_C"/>
</dbReference>
<dbReference type="PANTHER" id="PTHR15565:SF0">
    <property type="entry name" value="PROTEIN AATF"/>
    <property type="match status" value="1"/>
</dbReference>
<dbReference type="InParanoid" id="A0A1E7ETP6"/>
<reference evidence="5 6" key="1">
    <citation type="submission" date="2016-09" db="EMBL/GenBank/DDBJ databases">
        <title>Extensive genetic diversity and differential bi-allelic expression allows diatom success in the polar Southern Ocean.</title>
        <authorList>
            <consortium name="DOE Joint Genome Institute"/>
            <person name="Mock T."/>
            <person name="Otillar R.P."/>
            <person name="Strauss J."/>
            <person name="Dupont C."/>
            <person name="Frickenhaus S."/>
            <person name="Maumus F."/>
            <person name="Mcmullan M."/>
            <person name="Sanges R."/>
            <person name="Schmutz J."/>
            <person name="Toseland A."/>
            <person name="Valas R."/>
            <person name="Veluchamy A."/>
            <person name="Ward B.J."/>
            <person name="Allen A."/>
            <person name="Barry K."/>
            <person name="Falciatore A."/>
            <person name="Ferrante M."/>
            <person name="Fortunato A.E."/>
            <person name="Gloeckner G."/>
            <person name="Gruber A."/>
            <person name="Hipkin R."/>
            <person name="Janech M."/>
            <person name="Kroth P."/>
            <person name="Leese F."/>
            <person name="Lindquist E."/>
            <person name="Lyon B.R."/>
            <person name="Martin J."/>
            <person name="Mayer C."/>
            <person name="Parker M."/>
            <person name="Quesneville H."/>
            <person name="Raymond J."/>
            <person name="Uhlig C."/>
            <person name="Valentin K.U."/>
            <person name="Worden A.Z."/>
            <person name="Armbrust E.V."/>
            <person name="Bowler C."/>
            <person name="Green B."/>
            <person name="Moulton V."/>
            <person name="Van Oosterhout C."/>
            <person name="Grigoriev I."/>
        </authorList>
    </citation>
    <scope>NUCLEOTIDE SEQUENCE [LARGE SCALE GENOMIC DNA]</scope>
    <source>
        <strain evidence="5 6">CCMP1102</strain>
    </source>
</reference>
<gene>
    <name evidence="5" type="ORF">FRACYDRAFT_195087</name>
</gene>
<evidence type="ECO:0000256" key="2">
    <source>
        <dbReference type="SAM" id="MobiDB-lite"/>
    </source>
</evidence>
<dbReference type="OrthoDB" id="5783963at2759"/>
<evidence type="ECO:0000256" key="1">
    <source>
        <dbReference type="ARBA" id="ARBA00008966"/>
    </source>
</evidence>
<feature type="domain" description="Apoptosis-antagonizing transcription factor C-terminal" evidence="3">
    <location>
        <begin position="205"/>
        <end position="291"/>
    </location>
</feature>
<evidence type="ECO:0000313" key="5">
    <source>
        <dbReference type="EMBL" id="OEU09398.1"/>
    </source>
</evidence>
<feature type="domain" description="AATF leucine zipper-containing" evidence="4">
    <location>
        <begin position="36"/>
        <end position="157"/>
    </location>
</feature>
<protein>
    <submittedName>
        <fullName evidence="5">TRAUB-domain-containing protein</fullName>
    </submittedName>
</protein>
<dbReference type="Proteomes" id="UP000095751">
    <property type="component" value="Unassembled WGS sequence"/>
</dbReference>
<feature type="region of interest" description="Disordered" evidence="2">
    <location>
        <begin position="18"/>
        <end position="37"/>
    </location>
</feature>
<feature type="region of interest" description="Disordered" evidence="2">
    <location>
        <begin position="68"/>
        <end position="90"/>
    </location>
</feature>
<dbReference type="InterPro" id="IPR039223">
    <property type="entry name" value="AATF/Bfr2"/>
</dbReference>
<dbReference type="Pfam" id="PF08164">
    <property type="entry name" value="TRAUB"/>
    <property type="match status" value="1"/>
</dbReference>
<name>A0A1E7ETP6_9STRA</name>
<dbReference type="PANTHER" id="PTHR15565">
    <property type="entry name" value="AATF PROTEIN APOPTOSIS ANTAGONIZING TRANSCRIPTION FACTOR"/>
    <property type="match status" value="1"/>
</dbReference>
<comment type="similarity">
    <text evidence="1">Belongs to the AATF family.</text>
</comment>
<dbReference type="Pfam" id="PF13339">
    <property type="entry name" value="AATF-Che1"/>
    <property type="match status" value="1"/>
</dbReference>
<dbReference type="EMBL" id="KV784375">
    <property type="protein sequence ID" value="OEU09398.1"/>
    <property type="molecule type" value="Genomic_DNA"/>
</dbReference>
<evidence type="ECO:0000259" key="3">
    <source>
        <dbReference type="Pfam" id="PF08164"/>
    </source>
</evidence>
<dbReference type="GO" id="GO:0005730">
    <property type="term" value="C:nucleolus"/>
    <property type="evidence" value="ECO:0007669"/>
    <property type="project" value="TreeGrafter"/>
</dbReference>
<sequence length="298" mass="34057">MGKKRDLSIFDAIEELDTQDRQADRKRRKETGAEKKRAVEVQSQTKIYNHLLESRILLQRAINNVNSISNNSGDDGSSSKQQQDDTTSSFRGSCNDLIEKLLRARNQLSGNRKIDDADRYEDLLTSSSTTNLSNSLQVEYDEHKEDWKKVLNRRHKNLKLHSGVTAKSQFRVMDSSFWEQVDATTEYEKIRNNKNGVLFDDSKVYQQLLKDFVANSTNGTGANGSTESTHSTTKYNNNNNNNRNNKDVDRRASKGRKLRYKEIPKLVNFTFPLSRPNTSNLNQDEYFQSLFGGAGVSK</sequence>
<keyword evidence="6" id="KW-1185">Reference proteome</keyword>
<dbReference type="InterPro" id="IPR025160">
    <property type="entry name" value="AATF"/>
</dbReference>
<evidence type="ECO:0000259" key="4">
    <source>
        <dbReference type="Pfam" id="PF13339"/>
    </source>
</evidence>
<accession>A0A1E7ETP6</accession>
<evidence type="ECO:0000313" key="6">
    <source>
        <dbReference type="Proteomes" id="UP000095751"/>
    </source>
</evidence>
<feature type="compositionally biased region" description="Polar residues" evidence="2">
    <location>
        <begin position="215"/>
        <end position="235"/>
    </location>
</feature>
<dbReference type="AlphaFoldDB" id="A0A1E7ETP6"/>
<feature type="region of interest" description="Disordered" evidence="2">
    <location>
        <begin position="215"/>
        <end position="257"/>
    </location>
</feature>